<dbReference type="PANTHER" id="PTHR30348">
    <property type="entry name" value="UNCHARACTERIZED PROTEIN YECE"/>
    <property type="match status" value="1"/>
</dbReference>
<comment type="caution">
    <text evidence="1">The sequence shown here is derived from an EMBL/GenBank/DDBJ whole genome shotgun (WGS) entry which is preliminary data.</text>
</comment>
<reference evidence="1 2" key="1">
    <citation type="submission" date="2018-04" db="EMBL/GenBank/DDBJ databases">
        <title>Pseudomonas sp. nov., isolated from mangrove soil.</title>
        <authorList>
            <person name="Chen C."/>
        </authorList>
    </citation>
    <scope>NUCLEOTIDE SEQUENCE [LARGE SCALE GENOMIC DNA]</scope>
    <source>
        <strain evidence="1 2">TC-11</strain>
    </source>
</reference>
<proteinExistence type="predicted"/>
<accession>A0A2T5PED4</accession>
<dbReference type="EMBL" id="QASN01000002">
    <property type="protein sequence ID" value="PTU76092.1"/>
    <property type="molecule type" value="Genomic_DNA"/>
</dbReference>
<dbReference type="InterPro" id="IPR002763">
    <property type="entry name" value="DUF72"/>
</dbReference>
<evidence type="ECO:0000313" key="2">
    <source>
        <dbReference type="Proteomes" id="UP000244064"/>
    </source>
</evidence>
<dbReference type="SUPFAM" id="SSF117396">
    <property type="entry name" value="TM1631-like"/>
    <property type="match status" value="1"/>
</dbReference>
<gene>
    <name evidence="1" type="ORF">DBO85_00175</name>
</gene>
<dbReference type="AlphaFoldDB" id="A0A2T5PED4"/>
<protein>
    <recommendedName>
        <fullName evidence="3">DUF72 domain-containing protein</fullName>
    </recommendedName>
</protein>
<name>A0A2T5PED4_9PSED</name>
<dbReference type="Pfam" id="PF01904">
    <property type="entry name" value="DUF72"/>
    <property type="match status" value="1"/>
</dbReference>
<dbReference type="InterPro" id="IPR036520">
    <property type="entry name" value="UPF0759_sf"/>
</dbReference>
<evidence type="ECO:0008006" key="3">
    <source>
        <dbReference type="Google" id="ProtNLM"/>
    </source>
</evidence>
<organism evidence="1 2">
    <name type="scientific">Pseudomonas mangrovi</name>
    <dbReference type="NCBI Taxonomy" id="2161748"/>
    <lineage>
        <taxon>Bacteria</taxon>
        <taxon>Pseudomonadati</taxon>
        <taxon>Pseudomonadota</taxon>
        <taxon>Gammaproteobacteria</taxon>
        <taxon>Pseudomonadales</taxon>
        <taxon>Pseudomonadaceae</taxon>
        <taxon>Pseudomonas</taxon>
    </lineage>
</organism>
<keyword evidence="2" id="KW-1185">Reference proteome</keyword>
<dbReference type="Proteomes" id="UP000244064">
    <property type="component" value="Unassembled WGS sequence"/>
</dbReference>
<evidence type="ECO:0000313" key="1">
    <source>
        <dbReference type="EMBL" id="PTU76092.1"/>
    </source>
</evidence>
<dbReference type="RefSeq" id="WP_108104086.1">
    <property type="nucleotide sequence ID" value="NZ_QASN01000002.1"/>
</dbReference>
<sequence length="294" mass="32623">MSLAAALASSCLSLPYHLGCPGWNETAWRGTLYPADATPTDLLALYCRTFNAVEGNTTFYAQPAAATVARWAQQMPEDFRFCAKLPRQVSHGGDLREQAEAVAAFLELLAPLAARVTPYWLQLPASFGPDRLAELAVFIDNFPARLAVELRHPAFFARGDAERALNRLLRDQGVERICLDSRALFSCTETTAAVVHAQSRKPRLPPRPTAFSDRPQLRFVGHPELAANEAFLAPWLVKVAEWIEDGLRPHVFVHTSDNRQAPQLARRFHQLLTQRLPGLAPLPEPCAEDQLSLL</sequence>
<dbReference type="OrthoDB" id="9780310at2"/>
<dbReference type="Gene3D" id="3.20.20.410">
    <property type="entry name" value="Protein of unknown function UPF0759"/>
    <property type="match status" value="1"/>
</dbReference>
<dbReference type="PANTHER" id="PTHR30348:SF9">
    <property type="entry name" value="UPF0759 PROTEIN YECE"/>
    <property type="match status" value="1"/>
</dbReference>